<feature type="domain" description="Heparan-alpha-glucosaminide N-acetyltransferase catalytic" evidence="2">
    <location>
        <begin position="20"/>
        <end position="244"/>
    </location>
</feature>
<feature type="transmembrane region" description="Helical" evidence="1">
    <location>
        <begin position="62"/>
        <end position="84"/>
    </location>
</feature>
<keyword evidence="1" id="KW-0472">Membrane</keyword>
<evidence type="ECO:0000313" key="3">
    <source>
        <dbReference type="EMBL" id="TPW31197.1"/>
    </source>
</evidence>
<reference evidence="3 4" key="1">
    <citation type="submission" date="2019-06" db="EMBL/GenBank/DDBJ databases">
        <authorList>
            <person name="Li M."/>
        </authorList>
    </citation>
    <scope>NUCLEOTIDE SEQUENCE [LARGE SCALE GENOMIC DNA]</scope>
    <source>
        <strain evidence="3 4">BGMRC6574</strain>
    </source>
</reference>
<dbReference type="Proteomes" id="UP000320314">
    <property type="component" value="Unassembled WGS sequence"/>
</dbReference>
<evidence type="ECO:0000259" key="2">
    <source>
        <dbReference type="Pfam" id="PF07786"/>
    </source>
</evidence>
<dbReference type="Pfam" id="PF07786">
    <property type="entry name" value="HGSNAT_cat"/>
    <property type="match status" value="1"/>
</dbReference>
<dbReference type="OrthoDB" id="9807591at2"/>
<dbReference type="InterPro" id="IPR012429">
    <property type="entry name" value="HGSNAT_cat"/>
</dbReference>
<evidence type="ECO:0000313" key="4">
    <source>
        <dbReference type="Proteomes" id="UP000320314"/>
    </source>
</evidence>
<feature type="transmembrane region" description="Helical" evidence="1">
    <location>
        <begin position="190"/>
        <end position="213"/>
    </location>
</feature>
<keyword evidence="4" id="KW-1185">Reference proteome</keyword>
<proteinExistence type="predicted"/>
<protein>
    <submittedName>
        <fullName evidence="3">DUF1624 domain-containing protein</fullName>
    </submittedName>
</protein>
<dbReference type="AlphaFoldDB" id="A0A506UGJ8"/>
<name>A0A506UGJ8_9HYPH</name>
<keyword evidence="1" id="KW-1133">Transmembrane helix</keyword>
<evidence type="ECO:0000256" key="1">
    <source>
        <dbReference type="SAM" id="Phobius"/>
    </source>
</evidence>
<comment type="caution">
    <text evidence="3">The sequence shown here is derived from an EMBL/GenBank/DDBJ whole genome shotgun (WGS) entry which is preliminary data.</text>
</comment>
<sequence>MQQVKPEATGLSPVARGSGRIVWIDALRGLAIVAMATYHFGWDLQYFGYIAAPAVDVGGWKLLARIDASSFLFLVGVGLVLAHGPGIRWRSFAKRLAMILAGAAAITVVTYFMTPETFIFFGILHSIALSSVIGLAFLRLPAVATLVVACVVLVVPFFDSSSLFDVAPLWFVGLSRHLPPSNDYVPLLPWLAPVLAGIAGARLGLRYGVFTWLRERAPARNIRPTRWLALAGRHSLGVYLLHQPILFGLVFLASQTVPPSTSGVEESYLSSCRTQCTASRGEAFCTRFCGCTLDELNGRHLFRDVTEGRIDTSRDERVLTLARQCTRRADASPSDPR</sequence>
<gene>
    <name evidence="3" type="ORF">FJU11_03085</name>
</gene>
<feature type="transmembrane region" description="Helical" evidence="1">
    <location>
        <begin position="21"/>
        <end position="42"/>
    </location>
</feature>
<keyword evidence="1" id="KW-0812">Transmembrane</keyword>
<dbReference type="RefSeq" id="WP_141165559.1">
    <property type="nucleotide sequence ID" value="NZ_VHLH01000004.1"/>
</dbReference>
<accession>A0A506UGJ8</accession>
<feature type="transmembrane region" description="Helical" evidence="1">
    <location>
        <begin position="96"/>
        <end position="113"/>
    </location>
</feature>
<dbReference type="EMBL" id="VHLH01000004">
    <property type="protein sequence ID" value="TPW31197.1"/>
    <property type="molecule type" value="Genomic_DNA"/>
</dbReference>
<feature type="transmembrane region" description="Helical" evidence="1">
    <location>
        <begin position="119"/>
        <end position="138"/>
    </location>
</feature>
<organism evidence="3 4">
    <name type="scientific">Pararhizobium mangrovi</name>
    <dbReference type="NCBI Taxonomy" id="2590452"/>
    <lineage>
        <taxon>Bacteria</taxon>
        <taxon>Pseudomonadati</taxon>
        <taxon>Pseudomonadota</taxon>
        <taxon>Alphaproteobacteria</taxon>
        <taxon>Hyphomicrobiales</taxon>
        <taxon>Rhizobiaceae</taxon>
        <taxon>Rhizobium/Agrobacterium group</taxon>
        <taxon>Pararhizobium</taxon>
    </lineage>
</organism>
<feature type="transmembrane region" description="Helical" evidence="1">
    <location>
        <begin position="145"/>
        <end position="170"/>
    </location>
</feature>